<dbReference type="Proteomes" id="UP000294850">
    <property type="component" value="Unassembled WGS sequence"/>
</dbReference>
<accession>A0A4R5DW27</accession>
<sequence>MEIYKSYLDNIRAALANEIQLSAPEVMFNEDRKRSLLEEQKQLLKKTKNAQPLPSLQDLSSDWGLRPALNQKLGLHPDFQHLKYENGVEYHYIHSMFIDIKGSTNLFKYYSPLVVAIVTNTIQIAAIHTCMVFGGYIQRLHGDGTLVYFGGKQQTRSDSVQRCLSAASLFTHFMKTDIKSFFESRGIKPIYTRIGIDYGNDDDVLWMLAGAGEASEVTTCSLHTSLAPKMQANAKGNGIVVGDNVVGLFPSEFYSPVAARLGEEHRYIFRNQAKNFNYTQYDFDWETYLVQNEHIATNHFNGTIHIKPRQVKVVQPTTGLASIAAVSNPYYGNQVG</sequence>
<evidence type="ECO:0000313" key="1">
    <source>
        <dbReference type="EMBL" id="TDE16351.1"/>
    </source>
</evidence>
<protein>
    <submittedName>
        <fullName evidence="1">Uncharacterized protein</fullName>
    </submittedName>
</protein>
<organism evidence="1 2">
    <name type="scientific">Dyadobacter psychrotolerans</name>
    <dbReference type="NCBI Taxonomy" id="2541721"/>
    <lineage>
        <taxon>Bacteria</taxon>
        <taxon>Pseudomonadati</taxon>
        <taxon>Bacteroidota</taxon>
        <taxon>Cytophagia</taxon>
        <taxon>Cytophagales</taxon>
        <taxon>Spirosomataceae</taxon>
        <taxon>Dyadobacter</taxon>
    </lineage>
</organism>
<dbReference type="AlphaFoldDB" id="A0A4R5DW27"/>
<evidence type="ECO:0000313" key="2">
    <source>
        <dbReference type="Proteomes" id="UP000294850"/>
    </source>
</evidence>
<name>A0A4R5DW27_9BACT</name>
<dbReference type="InterPro" id="IPR029787">
    <property type="entry name" value="Nucleotide_cyclase"/>
</dbReference>
<dbReference type="EMBL" id="SMFL01000003">
    <property type="protein sequence ID" value="TDE16351.1"/>
    <property type="molecule type" value="Genomic_DNA"/>
</dbReference>
<dbReference type="Gene3D" id="3.30.70.1230">
    <property type="entry name" value="Nucleotide cyclase"/>
    <property type="match status" value="1"/>
</dbReference>
<reference evidence="1 2" key="1">
    <citation type="submission" date="2019-03" db="EMBL/GenBank/DDBJ databases">
        <title>Dyadobacter AR-3-6 sp. nov., isolated from arctic soil.</title>
        <authorList>
            <person name="Chaudhary D.K."/>
        </authorList>
    </citation>
    <scope>NUCLEOTIDE SEQUENCE [LARGE SCALE GENOMIC DNA]</scope>
    <source>
        <strain evidence="1 2">AR-3-6</strain>
    </source>
</reference>
<comment type="caution">
    <text evidence="1">The sequence shown here is derived from an EMBL/GenBank/DDBJ whole genome shotgun (WGS) entry which is preliminary data.</text>
</comment>
<dbReference type="OrthoDB" id="9806704at2"/>
<dbReference type="SUPFAM" id="SSF55073">
    <property type="entry name" value="Nucleotide cyclase"/>
    <property type="match status" value="1"/>
</dbReference>
<proteinExistence type="predicted"/>
<keyword evidence="2" id="KW-1185">Reference proteome</keyword>
<dbReference type="RefSeq" id="WP_131957885.1">
    <property type="nucleotide sequence ID" value="NZ_SMFL01000003.1"/>
</dbReference>
<gene>
    <name evidence="1" type="ORF">E0F88_08875</name>
</gene>